<dbReference type="STRING" id="1628148.BI198_08300"/>
<dbReference type="InterPro" id="IPR039255">
    <property type="entry name" value="YceD_bac"/>
</dbReference>
<dbReference type="GO" id="GO:0042254">
    <property type="term" value="P:ribosome biogenesis"/>
    <property type="evidence" value="ECO:0007669"/>
    <property type="project" value="UniProtKB-KW"/>
</dbReference>
<sequence>MQKLKMPVTLDPVKAAQKRSEYEGFYASETLTRLHESLLTSQDQVAVRIECSTDQQGLTVLQGSASCEVSVSCERCGQAMDVSLDCNFAYTPVKLGNEAALDNIPECYDVIERDEHGEINLRQLVEDELILTLPLFPMHDEAACAVDNAAMSFGDIGPETEKPNPFAILQKLKKK</sequence>
<dbReference type="PANTHER" id="PTHR38099">
    <property type="entry name" value="LARGE RIBOSOMAL RNA SUBUNIT ACCUMULATION PROTEIN YCED"/>
    <property type="match status" value="1"/>
</dbReference>
<dbReference type="Proteomes" id="UP000242258">
    <property type="component" value="Unassembled WGS sequence"/>
</dbReference>
<dbReference type="PANTHER" id="PTHR38099:SF1">
    <property type="entry name" value="LARGE RIBOSOMAL RNA SUBUNIT ACCUMULATION PROTEIN YCED"/>
    <property type="match status" value="1"/>
</dbReference>
<comment type="similarity">
    <text evidence="2">Belongs to the DUF177 domain family.</text>
</comment>
<evidence type="ECO:0000256" key="5">
    <source>
        <dbReference type="ARBA" id="ARBA00031841"/>
    </source>
</evidence>
<dbReference type="AlphaFoldDB" id="A0A1E7Q9Z1"/>
<dbReference type="EMBL" id="MKEK01000001">
    <property type="protein sequence ID" value="OEY71012.1"/>
    <property type="molecule type" value="Genomic_DNA"/>
</dbReference>
<comment type="caution">
    <text evidence="6">The sequence shown here is derived from an EMBL/GenBank/DDBJ whole genome shotgun (WGS) entry which is preliminary data.</text>
</comment>
<organism evidence="6 7">
    <name type="scientific">Rheinheimera salexigens</name>
    <dbReference type="NCBI Taxonomy" id="1628148"/>
    <lineage>
        <taxon>Bacteria</taxon>
        <taxon>Pseudomonadati</taxon>
        <taxon>Pseudomonadota</taxon>
        <taxon>Gammaproteobacteria</taxon>
        <taxon>Chromatiales</taxon>
        <taxon>Chromatiaceae</taxon>
        <taxon>Rheinheimera</taxon>
    </lineage>
</organism>
<name>A0A1E7Q9Z1_9GAMM</name>
<reference evidence="7" key="1">
    <citation type="submission" date="2016-09" db="EMBL/GenBank/DDBJ databases">
        <authorList>
            <person name="Wan X."/>
            <person name="Hou S."/>
        </authorList>
    </citation>
    <scope>NUCLEOTIDE SEQUENCE [LARGE SCALE GENOMIC DNA]</scope>
    <source>
        <strain evidence="7">KH87</strain>
    </source>
</reference>
<evidence type="ECO:0000256" key="2">
    <source>
        <dbReference type="ARBA" id="ARBA00010740"/>
    </source>
</evidence>
<dbReference type="GO" id="GO:0005829">
    <property type="term" value="C:cytosol"/>
    <property type="evidence" value="ECO:0007669"/>
    <property type="project" value="TreeGrafter"/>
</dbReference>
<comment type="function">
    <text evidence="1">Plays a role in synthesis, processing and/or stability of 23S rRNA.</text>
</comment>
<keyword evidence="7" id="KW-1185">Reference proteome</keyword>
<accession>A0A1E7Q9Z1</accession>
<proteinExistence type="inferred from homology"/>
<evidence type="ECO:0000256" key="4">
    <source>
        <dbReference type="ARBA" id="ARBA00022517"/>
    </source>
</evidence>
<evidence type="ECO:0000313" key="7">
    <source>
        <dbReference type="Proteomes" id="UP000242258"/>
    </source>
</evidence>
<evidence type="ECO:0000313" key="6">
    <source>
        <dbReference type="EMBL" id="OEY71012.1"/>
    </source>
</evidence>
<keyword evidence="4" id="KW-0690">Ribosome biogenesis</keyword>
<protein>
    <recommendedName>
        <fullName evidence="3">Large ribosomal RNA subunit accumulation protein YceD</fullName>
    </recommendedName>
    <alternativeName>
        <fullName evidence="5">23S rRNA accumulation protein YceD</fullName>
    </alternativeName>
</protein>
<dbReference type="Pfam" id="PF02620">
    <property type="entry name" value="YceD"/>
    <property type="match status" value="1"/>
</dbReference>
<dbReference type="InterPro" id="IPR003772">
    <property type="entry name" value="YceD"/>
</dbReference>
<evidence type="ECO:0000256" key="3">
    <source>
        <dbReference type="ARBA" id="ARBA00015716"/>
    </source>
</evidence>
<evidence type="ECO:0000256" key="1">
    <source>
        <dbReference type="ARBA" id="ARBA00002868"/>
    </source>
</evidence>
<gene>
    <name evidence="6" type="ORF">BI198_08300</name>
</gene>
<dbReference type="RefSeq" id="WP_070050771.1">
    <property type="nucleotide sequence ID" value="NZ_CBCSDO010000005.1"/>
</dbReference>
<dbReference type="OrthoDB" id="9786771at2"/>
<dbReference type="NCBIfam" id="NF008395">
    <property type="entry name" value="PRK11193.1"/>
    <property type="match status" value="1"/>
</dbReference>